<feature type="region of interest" description="Disordered" evidence="8">
    <location>
        <begin position="2198"/>
        <end position="2356"/>
    </location>
</feature>
<feature type="compositionally biased region" description="Low complexity" evidence="8">
    <location>
        <begin position="523"/>
        <end position="532"/>
    </location>
</feature>
<keyword evidence="11" id="KW-1185">Reference proteome</keyword>
<feature type="region of interest" description="Disordered" evidence="8">
    <location>
        <begin position="1373"/>
        <end position="1392"/>
    </location>
</feature>
<dbReference type="InterPro" id="IPR039915">
    <property type="entry name" value="TACC"/>
</dbReference>
<feature type="compositionally biased region" description="Low complexity" evidence="8">
    <location>
        <begin position="1616"/>
        <end position="1629"/>
    </location>
</feature>
<feature type="compositionally biased region" description="Polar residues" evidence="8">
    <location>
        <begin position="3114"/>
        <end position="3130"/>
    </location>
</feature>
<feature type="compositionally biased region" description="Polar residues" evidence="8">
    <location>
        <begin position="751"/>
        <end position="760"/>
    </location>
</feature>
<feature type="region of interest" description="Disordered" evidence="8">
    <location>
        <begin position="343"/>
        <end position="362"/>
    </location>
</feature>
<feature type="compositionally biased region" description="Pro residues" evidence="8">
    <location>
        <begin position="2785"/>
        <end position="2803"/>
    </location>
</feature>
<feature type="compositionally biased region" description="Basic residues" evidence="8">
    <location>
        <begin position="2845"/>
        <end position="2863"/>
    </location>
</feature>
<evidence type="ECO:0000259" key="9">
    <source>
        <dbReference type="Pfam" id="PF05010"/>
    </source>
</evidence>
<protein>
    <submittedName>
        <fullName evidence="10">Mucin-17</fullName>
    </submittedName>
</protein>
<feature type="compositionally biased region" description="Basic and acidic residues" evidence="8">
    <location>
        <begin position="300"/>
        <end position="316"/>
    </location>
</feature>
<feature type="region of interest" description="Disordered" evidence="8">
    <location>
        <begin position="1895"/>
        <end position="2006"/>
    </location>
</feature>
<feature type="region of interest" description="Disordered" evidence="8">
    <location>
        <begin position="839"/>
        <end position="876"/>
    </location>
</feature>
<dbReference type="PANTHER" id="PTHR13924:SF11">
    <property type="entry name" value="TRANSFORMING ACIDIC COILED-COIL-CONTAINING PROTEIN 2"/>
    <property type="match status" value="1"/>
</dbReference>
<dbReference type="GeneTree" id="ENSGT00940000157052"/>
<dbReference type="FunFam" id="1.20.5.1700:FF:000001">
    <property type="entry name" value="Transforming acidic coiled-coil-containing protein 1 isoform 2"/>
    <property type="match status" value="1"/>
</dbReference>
<sequence length="3530" mass="381804">MQFCRKVLCQPCSARVTSPEEDMEYKMGSCIGIPHGKAEARAESSTQRDDGALLTEVSTSQHSLLSQPVLPDIPVITGVEESRGTAADQEDKEELEFPHDLLPSLDFSSELNIWESSLGAKTSSGDRKCEQVNPLLAGLQHHIEVSQPLLFQDTRPHGCDPLVADVQLLTQPAATPYPGNRPLAPSPSTFLDRELQEAFQECEEQLVSLGIVTPTQPCSPEPGTWCNEGNTTGKVMANKSSESSSPPPIVVQLGHSNGGHGNRNAHGNSETADSQKDTVVFSFRDYILGTVNNDGTAETENLKAEKEIKTDEEKEAPTQIQLEMPTYSAGEQPKQAVFSDHTNDLRQGNANSSASVGGSSTVDSDVVIRKKDTEAKTDKEENLSDDFSAGVCFETKVGNSAMETSERSPRLRDRDALPELQSKGQTGAGKHTVEQESDPYKQSSAGDKQAAQNKEAKKKRHRKKKKMEKSPETGQEARTAVQSENEVINAGNPTDSPSGPVICGQHPDNRLDYKEQLEGKPTSSSLLSSPHSSQDHLTPSACSPAPMRALLQKPHQSDNHNDPLSSINKSSNESLQWGQHVTGGETSNQNIPVTHVQNTAINQAASSDKRSDTQTCQASVTEAKILTPENHVPLSNSRTCVGESCMESVLEEALAVVTALPLTTPTLPEVIESEGEGESVRCDLVERVAARAVAESEEGVEERGTEKCLISADGERDEVLGSPSRLALICSQAKCSLAFSAKEGPAAAEESCTSKMPHNSAESEIKAPREATARSSRRKLSPAEEGDAEKEPQCLEAFINTSPLGLLTGSDCQDHIAAGSKREGEGGGEEVVEKGGLVSEHSSFSQPEGSASGLSSAQTERCPPTDVAESQLKSQSWRESIATITESICTEEEHLCRPRREHRGATISPLLLDAEQSYSKTNGGRRADLDQKLVSEEGLALGRTFEESSVTETNYSRVFPSLTSRQHLITSEQIPVKQQASNNQQVQPSSTTEAEIVESAAKLQVEAYSQSNSGSTAMSEVGVYLCGRSGGNRVHFMDAEKEMGSSSVDLKTMPVPALDCASLPPLTVHEQLRHPVFEASYTFTDFLNSKKPDIPMNPAPTKDEAAAFSEAQKDVCLAKGDTRTKETKENIATDQSHSDSLKTNTVDSQSVNSSQQLPRPAEETQTGNKGCFDVLQPPGSAISESNHLTFELVTAKAEAETQKDAAIVCLPKEEEEIKKVVAESKGTADIDQPQESPLSVTPVILEENKGNQHNCAPLSGVDTSSTSEPVTLTCAAPLQMKHCDPADQPVMQLGEKPPNEPVNPDITKAGEGPKSPTGSADPTKDAWVTSEVTASDESSTFVSNPAFELQPPGPMLSHLEFVTDSDASVSEKAYNCSADGDSSSDSRKVDAHKSREVTHTSLAQHAEIGDVYVNANEVLPKLENLNFDTKESAATSNVNSQLSQEENPIPPQPPSDAVTRNKPANVIPLSQTVPDSAGIKPIICEASIRDDITNVSYPFNSDLPANEVYDTIKGDNVKENHTMGDQTAMLFEEQKKQAKEAAMDNQKEAADSSKQQTGKTGTMPQQNNEADKETIEEIGALQPPHAYMGQKSELSLKDVKKEKEIKNTFESKSETETCSSSPSRFPGSSEDVLRADLESSSEPLTVYDSSLRQIPTAALECSSDSAPDLGAALGQSQSTPDPNCFAQQQEHHQQYLGSRHPTEAMSGGCLEGGEKANDQTQTLVKGVKGAPEEGDSSAGDICQSGSKDELAGDASMSNEGVIKSVKGEDASLEVHRLPSSLDSNEIDGRNASPDAGIAAGYSHVSETSQETDENESPGLEGSGRDLMPDTGFVSDLSDKDQQKCDLSAVCQEQSRKSELSENLVVSVEPVSQEHESSSFHIPILTKDSTASDAIHADFSPSTNQAGEISMHTCSSLPDPAAHPETGGEDFSAAVALKSTGSESVACESQDTVSRPRGLQRPNKTSATQNSPIEQTPIKGPDVEEMTKEDKEALDEGNVSEQGEEQNWIKVIDGGALGKQGVVHLAGSDKEMGSGSITVLGNSQSGEAQISTEVAVCHSDGNTGPCKARESDSDATEKMTADVDTGPSVVSSKCLEDFETLTHSEKPQDVVPLSKPPDDTVVKPTAAASRCESESLDRAPARRPPAEQVEAAEADTNWIKALREAASHSQSEQVNPVDALRPFPSLESPQQEFLTPTEEIAAPVRQEKTPPPELAAEETAEIPPVNLVKKPVDLPRPLKKAGDLLESAHEIAELSKPPQSIKVEEEETTKAELPEAAKKEEEEHPDEVQEPKRKQVTSTEVVNEEQARERTDEIPEPTANDNELVEPAKYEEQETTRPTTESPQSEEKPVSELPVELVEKPLDIQPVEPAEVLAEETAATEAVQDPAAELRDSGPSLGDKVESGHLAPASPQPLPSDHHLLPTHFRDTAEFPTSVPTLPEGHTLEALPTPPASPCPPHPAPASPPASSADPCEDVYPASAPCHIPLRSSDSDGAFETPESTTPVKAVSPAEPQIKQTTSDEKVEDTSITDPTSDFTAAELPCHSASNTFDENKPIAASGTYNIDFFAAESTTHTLTRSLSLQGGELDSSALLDGSPSGGFRPHSESFSVGTESAPGTLRRPKKGRPGSVKKKPLLRQNSNPESPRPDSSSSTPEIKKRAKPRTASPLQAQEETEGGSATPSPGGTQRKARKTRVETPPPLPEETNHTTQEESLIVPALPLCQEEIPLPESQADKEETPIPPSGSYKWDPDNFENINPFKTGGSKIANSPVLGRKEPVCAPISTPLESPPVPSEEPHYPSPPAPIREPVTNPEEQPIIPKRQSLRLEFDYSEESGEASHQASPPPKKLGKKPGAKMPLRKPKLGLKKAPPAQTEQLDNIPPASHNSNEDEIPATKASYTFELDKYEDPNLNPFTSRKNITNSPKLSRPPYNFDDSIDPFKSSNKLANSPPKTSASFELSSNDNDTENDNLGELEDQNQNKPAKKKKTPIKSNTFRVKRSPKKSPLSDPSQDLITADEPSSLHQQDDHATDEEKLASSTSHKWAALHDMDGDLNSDQQDFPQPCDLTSFVNENSLPKETPVQDYEIEYMEKIGSSSPPPSAKKPSLYLKLDSVSDNLTKNTCAHGSEPSSPCTGSFEEMEAQITAGMKTPVLSSRPGPEGSAADKGRKRESEVLSRTQSTEMEEQPPSQGPVEALAPALAMPLLDRLSECDDPLQYLEPDLAETNPTAFAQKLQEELVLAALRIEALQVAKNISQCPSLSTVTPQSRLKKPSTRRWNINGSPLLKVATDTWRCIWHRDVSSSLESGVSKNSLYSRTTASYIEGESPHLPRELDHSLGIAREEIVTKEKEVLEWQRKYEDSRQEVVEMRRIVAEYEKTIAQMIEDDQKEKSLSHHTIQQLIMEKDQALADLNSVEKSLADLFRRYEKMKDVLEGFRKNEEVLKKCAQEYLSRVRKEEQRYQALKIHAEEKLDRANAEIAQVRAKAKQEQAASQASLRKEQMKVDSLERTLEQKNKEIEELTKICDELIAKMGKS</sequence>
<feature type="compositionally biased region" description="Polar residues" evidence="8">
    <location>
        <begin position="1961"/>
        <end position="1973"/>
    </location>
</feature>
<feature type="region of interest" description="Disordered" evidence="8">
    <location>
        <begin position="2585"/>
        <end position="3075"/>
    </location>
</feature>
<feature type="compositionally biased region" description="Basic and acidic residues" evidence="8">
    <location>
        <begin position="2066"/>
        <end position="2080"/>
    </location>
</feature>
<feature type="compositionally biased region" description="Basic and acidic residues" evidence="8">
    <location>
        <begin position="1120"/>
        <end position="1140"/>
    </location>
</feature>
<accession>A0A3P9BMU9</accession>
<feature type="compositionally biased region" description="Basic and acidic residues" evidence="8">
    <location>
        <begin position="1594"/>
        <end position="1615"/>
    </location>
</feature>
<keyword evidence="3" id="KW-0963">Cytoplasm</keyword>
<feature type="compositionally biased region" description="Basic residues" evidence="8">
    <location>
        <begin position="2618"/>
        <end position="2633"/>
    </location>
</feature>
<evidence type="ECO:0000256" key="4">
    <source>
        <dbReference type="ARBA" id="ARBA00022553"/>
    </source>
</evidence>
<feature type="coiled-coil region" evidence="7">
    <location>
        <begin position="3340"/>
        <end position="3526"/>
    </location>
</feature>
<feature type="compositionally biased region" description="Pro residues" evidence="8">
    <location>
        <begin position="2447"/>
        <end position="2463"/>
    </location>
</feature>
<proteinExistence type="inferred from homology"/>
<feature type="compositionally biased region" description="Polar residues" evidence="8">
    <location>
        <begin position="2635"/>
        <end position="2652"/>
    </location>
</feature>
<feature type="compositionally biased region" description="Basic and acidic residues" evidence="8">
    <location>
        <begin position="2130"/>
        <end position="2139"/>
    </location>
</feature>
<dbReference type="GO" id="GO:0007052">
    <property type="term" value="P:mitotic spindle organization"/>
    <property type="evidence" value="ECO:0007669"/>
    <property type="project" value="InterPro"/>
</dbReference>
<dbReference type="InterPro" id="IPR007707">
    <property type="entry name" value="TACC_C"/>
</dbReference>
<keyword evidence="5 7" id="KW-0175">Coiled coil</keyword>
<dbReference type="KEGG" id="mze:101481661"/>
<feature type="compositionally biased region" description="Polar residues" evidence="8">
    <location>
        <begin position="1330"/>
        <end position="1343"/>
    </location>
</feature>
<dbReference type="RefSeq" id="XP_004556144.2">
    <property type="nucleotide sequence ID" value="XM_004556087.2"/>
</dbReference>
<feature type="compositionally biased region" description="Basic and acidic residues" evidence="8">
    <location>
        <begin position="2325"/>
        <end position="2334"/>
    </location>
</feature>
<feature type="region of interest" description="Disordered" evidence="8">
    <location>
        <begin position="2163"/>
        <end position="2183"/>
    </location>
</feature>
<feature type="compositionally biased region" description="Acidic residues" evidence="8">
    <location>
        <begin position="2961"/>
        <end position="2973"/>
    </location>
</feature>
<feature type="compositionally biased region" description="Polar residues" evidence="8">
    <location>
        <begin position="841"/>
        <end position="859"/>
    </location>
</feature>
<evidence type="ECO:0000313" key="11">
    <source>
        <dbReference type="Proteomes" id="UP000265160"/>
    </source>
</evidence>
<keyword evidence="4" id="KW-0597">Phosphoprotein</keyword>
<feature type="compositionally biased region" description="Polar residues" evidence="8">
    <location>
        <begin position="2525"/>
        <end position="2534"/>
    </location>
</feature>
<feature type="compositionally biased region" description="Polar residues" evidence="8">
    <location>
        <begin position="1141"/>
        <end position="1168"/>
    </location>
</feature>
<feature type="compositionally biased region" description="Basic and acidic residues" evidence="8">
    <location>
        <begin position="507"/>
        <end position="518"/>
    </location>
</feature>
<feature type="region of interest" description="Disordered" evidence="8">
    <location>
        <begin position="1120"/>
        <end position="1178"/>
    </location>
</feature>
<feature type="region of interest" description="Disordered" evidence="8">
    <location>
        <begin position="1287"/>
        <end position="1353"/>
    </location>
</feature>
<feature type="domain" description="Transforming acidic coiled-coil-containing protein C-terminal" evidence="9">
    <location>
        <begin position="3327"/>
        <end position="3524"/>
    </location>
</feature>
<feature type="compositionally biased region" description="Polar residues" evidence="8">
    <location>
        <begin position="1432"/>
        <end position="1446"/>
    </location>
</feature>
<name>A0A3P9BMU9_9CICH</name>
<dbReference type="GO" id="GO:0007097">
    <property type="term" value="P:nuclear migration"/>
    <property type="evidence" value="ECO:0007669"/>
    <property type="project" value="TreeGrafter"/>
</dbReference>
<evidence type="ECO:0000313" key="10">
    <source>
        <dbReference type="Ensembl" id="ENSMZEP00005011258.1"/>
    </source>
</evidence>
<dbReference type="PANTHER" id="PTHR13924">
    <property type="entry name" value="TRANSFORMING ACIDIC COILED-COIL CONTAINING PROTEIN 1/2"/>
    <property type="match status" value="1"/>
</dbReference>
<evidence type="ECO:0000256" key="3">
    <source>
        <dbReference type="ARBA" id="ARBA00022490"/>
    </source>
</evidence>
<comment type="similarity">
    <text evidence="2">Belongs to the TACC family.</text>
</comment>
<feature type="region of interest" description="Disordered" evidence="8">
    <location>
        <begin position="1535"/>
        <end position="1642"/>
    </location>
</feature>
<feature type="region of interest" description="Disordered" evidence="8">
    <location>
        <begin position="1431"/>
        <end position="1461"/>
    </location>
</feature>
<dbReference type="Gene3D" id="1.20.5.1700">
    <property type="match status" value="1"/>
</dbReference>
<feature type="region of interest" description="Disordered" evidence="8">
    <location>
        <begin position="236"/>
        <end position="274"/>
    </location>
</feature>
<feature type="region of interest" description="Disordered" evidence="8">
    <location>
        <begin position="2374"/>
        <end position="2534"/>
    </location>
</feature>
<feature type="compositionally biased region" description="Polar residues" evidence="8">
    <location>
        <begin position="2664"/>
        <end position="2683"/>
    </location>
</feature>
<organism evidence="10 11">
    <name type="scientific">Maylandia zebra</name>
    <name type="common">zebra mbuna</name>
    <dbReference type="NCBI Taxonomy" id="106582"/>
    <lineage>
        <taxon>Eukaryota</taxon>
        <taxon>Metazoa</taxon>
        <taxon>Chordata</taxon>
        <taxon>Craniata</taxon>
        <taxon>Vertebrata</taxon>
        <taxon>Euteleostomi</taxon>
        <taxon>Actinopterygii</taxon>
        <taxon>Neopterygii</taxon>
        <taxon>Teleostei</taxon>
        <taxon>Neoteleostei</taxon>
        <taxon>Acanthomorphata</taxon>
        <taxon>Ovalentaria</taxon>
        <taxon>Cichlomorphae</taxon>
        <taxon>Cichliformes</taxon>
        <taxon>Cichlidae</taxon>
        <taxon>African cichlids</taxon>
        <taxon>Pseudocrenilabrinae</taxon>
        <taxon>Haplochromini</taxon>
        <taxon>Maylandia</taxon>
        <taxon>Maylandia zebra complex</taxon>
    </lineage>
</organism>
<reference evidence="10 11" key="1">
    <citation type="journal article" date="2014" name="Nature">
        <title>The genomic substrate for adaptive radiation in African cichlid fish.</title>
        <authorList>
            <person name="Brawand D."/>
            <person name="Wagner C.E."/>
            <person name="Li Y.I."/>
            <person name="Malinsky M."/>
            <person name="Keller I."/>
            <person name="Fan S."/>
            <person name="Simakov O."/>
            <person name="Ng A.Y."/>
            <person name="Lim Z.W."/>
            <person name="Bezault E."/>
            <person name="Turner-Maier J."/>
            <person name="Johnson J."/>
            <person name="Alcazar R."/>
            <person name="Noh H.J."/>
            <person name="Russell P."/>
            <person name="Aken B."/>
            <person name="Alfoldi J."/>
            <person name="Amemiya C."/>
            <person name="Azzouzi N."/>
            <person name="Baroiller J.F."/>
            <person name="Barloy-Hubler F."/>
            <person name="Berlin A."/>
            <person name="Bloomquist R."/>
            <person name="Carleton K.L."/>
            <person name="Conte M.A."/>
            <person name="D'Cotta H."/>
            <person name="Eshel O."/>
            <person name="Gaffney L."/>
            <person name="Galibert F."/>
            <person name="Gante H.F."/>
            <person name="Gnerre S."/>
            <person name="Greuter L."/>
            <person name="Guyon R."/>
            <person name="Haddad N.S."/>
            <person name="Haerty W."/>
            <person name="Harris R.M."/>
            <person name="Hofmann H.A."/>
            <person name="Hourlier T."/>
            <person name="Hulata G."/>
            <person name="Jaffe D.B."/>
            <person name="Lara M."/>
            <person name="Lee A.P."/>
            <person name="MacCallum I."/>
            <person name="Mwaiko S."/>
            <person name="Nikaido M."/>
            <person name="Nishihara H."/>
            <person name="Ozouf-Costaz C."/>
            <person name="Penman D.J."/>
            <person name="Przybylski D."/>
            <person name="Rakotomanga M."/>
            <person name="Renn S.C.P."/>
            <person name="Ribeiro F.J."/>
            <person name="Ron M."/>
            <person name="Salzburger W."/>
            <person name="Sanchez-Pulido L."/>
            <person name="Santos M.E."/>
            <person name="Searle S."/>
            <person name="Sharpe T."/>
            <person name="Swofford R."/>
            <person name="Tan F.J."/>
            <person name="Williams L."/>
            <person name="Young S."/>
            <person name="Yin S."/>
            <person name="Okada N."/>
            <person name="Kocher T.D."/>
            <person name="Miska E.A."/>
            <person name="Lander E.S."/>
            <person name="Venkatesh B."/>
            <person name="Fernald R.D."/>
            <person name="Meyer A."/>
            <person name="Ponting C.P."/>
            <person name="Streelman J.T."/>
            <person name="Lindblad-Toh K."/>
            <person name="Seehausen O."/>
            <person name="Di Palma F."/>
        </authorList>
    </citation>
    <scope>NUCLEOTIDE SEQUENCE</scope>
</reference>
<feature type="compositionally biased region" description="Basic residues" evidence="8">
    <location>
        <begin position="456"/>
        <end position="467"/>
    </location>
</feature>
<feature type="region of interest" description="Disordered" evidence="8">
    <location>
        <begin position="750"/>
        <end position="793"/>
    </location>
</feature>
<feature type="compositionally biased region" description="Basic and acidic residues" evidence="8">
    <location>
        <begin position="761"/>
        <end position="772"/>
    </location>
</feature>
<evidence type="ECO:0000256" key="5">
    <source>
        <dbReference type="ARBA" id="ARBA00023054"/>
    </source>
</evidence>
<feature type="compositionally biased region" description="Basic and acidic residues" evidence="8">
    <location>
        <begin position="2415"/>
        <end position="2428"/>
    </location>
</feature>
<evidence type="ECO:0000256" key="6">
    <source>
        <dbReference type="ARBA" id="ARBA00023212"/>
    </source>
</evidence>
<feature type="compositionally biased region" description="Polar residues" evidence="8">
    <location>
        <begin position="2938"/>
        <end position="2960"/>
    </location>
</feature>
<feature type="region of interest" description="Disordered" evidence="8">
    <location>
        <begin position="298"/>
        <end position="323"/>
    </location>
</feature>
<feature type="region of interest" description="Disordered" evidence="8">
    <location>
        <begin position="3114"/>
        <end position="3189"/>
    </location>
</feature>
<feature type="region of interest" description="Disordered" evidence="8">
    <location>
        <begin position="398"/>
        <end position="590"/>
    </location>
</feature>
<feature type="compositionally biased region" description="Basic and acidic residues" evidence="8">
    <location>
        <begin position="2267"/>
        <end position="2292"/>
    </location>
</feature>
<feature type="compositionally biased region" description="Polar residues" evidence="8">
    <location>
        <begin position="480"/>
        <end position="497"/>
    </location>
</feature>
<dbReference type="STRING" id="106582.ENSMZEP00005011258"/>
<dbReference type="GO" id="GO:0021987">
    <property type="term" value="P:cerebral cortex development"/>
    <property type="evidence" value="ECO:0007669"/>
    <property type="project" value="TreeGrafter"/>
</dbReference>
<feature type="compositionally biased region" description="Polar residues" evidence="8">
    <location>
        <begin position="2909"/>
        <end position="2922"/>
    </location>
</feature>
<dbReference type="GO" id="GO:0005737">
    <property type="term" value="C:cytoplasm"/>
    <property type="evidence" value="ECO:0007669"/>
    <property type="project" value="TreeGrafter"/>
</dbReference>
<reference evidence="10" key="2">
    <citation type="submission" date="2025-08" db="UniProtKB">
        <authorList>
            <consortium name="Ensembl"/>
        </authorList>
    </citation>
    <scope>IDENTIFICATION</scope>
</reference>
<feature type="compositionally biased region" description="Basic and acidic residues" evidence="8">
    <location>
        <begin position="1535"/>
        <end position="1551"/>
    </location>
</feature>
<dbReference type="Ensembl" id="ENSMZET00005011650.1">
    <property type="protein sequence ID" value="ENSMZEP00005011258.1"/>
    <property type="gene ID" value="ENSMZEG00005008468.1"/>
</dbReference>
<comment type="subcellular location">
    <subcellularLocation>
        <location evidence="1">Cytoplasm</location>
        <location evidence="1">Cytoskeleton</location>
    </subcellularLocation>
</comment>
<feature type="compositionally biased region" description="Polar residues" evidence="8">
    <location>
        <begin position="1899"/>
        <end position="1915"/>
    </location>
</feature>
<feature type="compositionally biased region" description="Basic and acidic residues" evidence="8">
    <location>
        <begin position="3159"/>
        <end position="3170"/>
    </location>
</feature>
<dbReference type="CTD" id="10579"/>
<reference evidence="10" key="3">
    <citation type="submission" date="2025-09" db="UniProtKB">
        <authorList>
            <consortium name="Ensembl"/>
        </authorList>
    </citation>
    <scope>IDENTIFICATION</scope>
</reference>
<dbReference type="Pfam" id="PF05010">
    <property type="entry name" value="TACC_C"/>
    <property type="match status" value="1"/>
</dbReference>
<dbReference type="GO" id="GO:0005856">
    <property type="term" value="C:cytoskeleton"/>
    <property type="evidence" value="ECO:0007669"/>
    <property type="project" value="UniProtKB-SubCell"/>
</dbReference>
<feature type="compositionally biased region" description="Basic and acidic residues" evidence="8">
    <location>
        <begin position="1765"/>
        <end position="1776"/>
    </location>
</feature>
<feature type="region of interest" description="Disordered" evidence="8">
    <location>
        <begin position="1662"/>
        <end position="1844"/>
    </location>
</feature>
<feature type="compositionally biased region" description="Polar residues" evidence="8">
    <location>
        <begin position="1938"/>
        <end position="1952"/>
    </location>
</feature>
<feature type="compositionally biased region" description="Basic and acidic residues" evidence="8">
    <location>
        <begin position="3021"/>
        <end position="3032"/>
    </location>
</feature>
<evidence type="ECO:0000256" key="1">
    <source>
        <dbReference type="ARBA" id="ARBA00004245"/>
    </source>
</evidence>
<dbReference type="Proteomes" id="UP000265160">
    <property type="component" value="LG13"/>
</dbReference>
<feature type="region of interest" description="Disordered" evidence="8">
    <location>
        <begin position="2056"/>
        <end position="2088"/>
    </location>
</feature>
<keyword evidence="6" id="KW-0206">Cytoskeleton</keyword>
<feature type="compositionally biased region" description="Basic and acidic residues" evidence="8">
    <location>
        <begin position="2239"/>
        <end position="2252"/>
    </location>
</feature>
<feature type="compositionally biased region" description="Basic and acidic residues" evidence="8">
    <location>
        <begin position="404"/>
        <end position="417"/>
    </location>
</feature>
<evidence type="ECO:0000256" key="7">
    <source>
        <dbReference type="SAM" id="Coils"/>
    </source>
</evidence>
<feature type="compositionally biased region" description="Low complexity" evidence="8">
    <location>
        <begin position="349"/>
        <end position="362"/>
    </location>
</feature>
<feature type="compositionally biased region" description="Basic and acidic residues" evidence="8">
    <location>
        <begin position="1980"/>
        <end position="1990"/>
    </location>
</feature>
<evidence type="ECO:0000256" key="2">
    <source>
        <dbReference type="ARBA" id="ARBA00009423"/>
    </source>
</evidence>
<feature type="region of interest" description="Disordered" evidence="8">
    <location>
        <begin position="2100"/>
        <end position="2150"/>
    </location>
</feature>
<feature type="compositionally biased region" description="Polar residues" evidence="8">
    <location>
        <begin position="562"/>
        <end position="590"/>
    </location>
</feature>
<feature type="compositionally biased region" description="Polar residues" evidence="8">
    <location>
        <begin position="1674"/>
        <end position="1688"/>
    </location>
</feature>
<feature type="compositionally biased region" description="Polar residues" evidence="8">
    <location>
        <begin position="1552"/>
        <end position="1568"/>
    </location>
</feature>
<evidence type="ECO:0000256" key="8">
    <source>
        <dbReference type="SAM" id="MobiDB-lite"/>
    </source>
</evidence>